<feature type="compositionally biased region" description="Polar residues" evidence="1">
    <location>
        <begin position="343"/>
        <end position="354"/>
    </location>
</feature>
<gene>
    <name evidence="2" type="ORF">BOTBODRAFT_174428</name>
</gene>
<feature type="region of interest" description="Disordered" evidence="1">
    <location>
        <begin position="375"/>
        <end position="434"/>
    </location>
</feature>
<feature type="compositionally biased region" description="Basic and acidic residues" evidence="1">
    <location>
        <begin position="28"/>
        <end position="37"/>
    </location>
</feature>
<evidence type="ECO:0000313" key="2">
    <source>
        <dbReference type="EMBL" id="KDQ14917.1"/>
    </source>
</evidence>
<feature type="compositionally biased region" description="Low complexity" evidence="1">
    <location>
        <begin position="128"/>
        <end position="137"/>
    </location>
</feature>
<feature type="compositionally biased region" description="Low complexity" evidence="1">
    <location>
        <begin position="304"/>
        <end position="317"/>
    </location>
</feature>
<proteinExistence type="predicted"/>
<dbReference type="OrthoDB" id="3915838at2759"/>
<feature type="region of interest" description="Disordered" evidence="1">
    <location>
        <begin position="1"/>
        <end position="39"/>
    </location>
</feature>
<feature type="region of interest" description="Disordered" evidence="1">
    <location>
        <begin position="81"/>
        <end position="267"/>
    </location>
</feature>
<organism evidence="2 3">
    <name type="scientific">Botryobasidium botryosum (strain FD-172 SS1)</name>
    <dbReference type="NCBI Taxonomy" id="930990"/>
    <lineage>
        <taxon>Eukaryota</taxon>
        <taxon>Fungi</taxon>
        <taxon>Dikarya</taxon>
        <taxon>Basidiomycota</taxon>
        <taxon>Agaricomycotina</taxon>
        <taxon>Agaricomycetes</taxon>
        <taxon>Cantharellales</taxon>
        <taxon>Botryobasidiaceae</taxon>
        <taxon>Botryobasidium</taxon>
    </lineage>
</organism>
<feature type="compositionally biased region" description="Low complexity" evidence="1">
    <location>
        <begin position="220"/>
        <end position="239"/>
    </location>
</feature>
<feature type="compositionally biased region" description="Low complexity" evidence="1">
    <location>
        <begin position="198"/>
        <end position="212"/>
    </location>
</feature>
<dbReference type="Proteomes" id="UP000027195">
    <property type="component" value="Unassembled WGS sequence"/>
</dbReference>
<name>A0A067MSV1_BOTB1</name>
<feature type="compositionally biased region" description="Basic and acidic residues" evidence="1">
    <location>
        <begin position="418"/>
        <end position="427"/>
    </location>
</feature>
<dbReference type="STRING" id="930990.A0A067MSV1"/>
<reference evidence="3" key="1">
    <citation type="journal article" date="2014" name="Proc. Natl. Acad. Sci. U.S.A.">
        <title>Extensive sampling of basidiomycete genomes demonstrates inadequacy of the white-rot/brown-rot paradigm for wood decay fungi.</title>
        <authorList>
            <person name="Riley R."/>
            <person name="Salamov A.A."/>
            <person name="Brown D.W."/>
            <person name="Nagy L.G."/>
            <person name="Floudas D."/>
            <person name="Held B.W."/>
            <person name="Levasseur A."/>
            <person name="Lombard V."/>
            <person name="Morin E."/>
            <person name="Otillar R."/>
            <person name="Lindquist E.A."/>
            <person name="Sun H."/>
            <person name="LaButti K.M."/>
            <person name="Schmutz J."/>
            <person name="Jabbour D."/>
            <person name="Luo H."/>
            <person name="Baker S.E."/>
            <person name="Pisabarro A.G."/>
            <person name="Walton J.D."/>
            <person name="Blanchette R.A."/>
            <person name="Henrissat B."/>
            <person name="Martin F."/>
            <person name="Cullen D."/>
            <person name="Hibbett D.S."/>
            <person name="Grigoriev I.V."/>
        </authorList>
    </citation>
    <scope>NUCLEOTIDE SEQUENCE [LARGE SCALE GENOMIC DNA]</scope>
    <source>
        <strain evidence="3">FD-172 SS1</strain>
    </source>
</reference>
<evidence type="ECO:0000256" key="1">
    <source>
        <dbReference type="SAM" id="MobiDB-lite"/>
    </source>
</evidence>
<feature type="compositionally biased region" description="Low complexity" evidence="1">
    <location>
        <begin position="282"/>
        <end position="294"/>
    </location>
</feature>
<evidence type="ECO:0000313" key="3">
    <source>
        <dbReference type="Proteomes" id="UP000027195"/>
    </source>
</evidence>
<feature type="compositionally biased region" description="Low complexity" evidence="1">
    <location>
        <begin position="401"/>
        <end position="411"/>
    </location>
</feature>
<dbReference type="InParanoid" id="A0A067MSV1"/>
<dbReference type="AlphaFoldDB" id="A0A067MSV1"/>
<sequence>MATPDSQNTTPSPILPPRQMDPDLTASRLDDDHHSMDRPSGIETFLARAEFAKLTRALRARLSYASYKATHNLSHIPLGTLEHQLSPVPPTNKRQSSASPKRRLSHNQMMPPPASPLGRSLYSALLGPDSAESASPRSSRRPRLSFPNAQDSHPHLLTPQRVSPRLHASSARHSPEKKPSQRARTRASISATERDDINAATTLTSLLLKKPSPNGPPSPSSLSRTSSSGSSAGIFQPSSQPTGTSHYHHLSPASASQRVSTPKPEDALDAAELMLFLATSPSPARATAPRGPSTHAGRVLFPTSSLSSAGSSNDDVSTLGGSQPDPMTQHRPPPAHLFPSSPTPQAMSLRSTAQHTPLSSYTLADYIHVSPSPGAKFRSGVLRSAGGTEGRRLFDDGNIGGVSRTVRSVRSGSEDDGDARRDHDDGASRSGMIGGLEAGIDLVGASA</sequence>
<dbReference type="EMBL" id="KL198035">
    <property type="protein sequence ID" value="KDQ14917.1"/>
    <property type="molecule type" value="Genomic_DNA"/>
</dbReference>
<dbReference type="HOGENOM" id="CLU_612474_0_0_1"/>
<accession>A0A067MSV1</accession>
<protein>
    <submittedName>
        <fullName evidence="2">Uncharacterized protein</fullName>
    </submittedName>
</protein>
<feature type="region of interest" description="Disordered" evidence="1">
    <location>
        <begin position="282"/>
        <end position="354"/>
    </location>
</feature>
<feature type="compositionally biased region" description="Polar residues" evidence="1">
    <location>
        <begin position="1"/>
        <end position="12"/>
    </location>
</feature>
<keyword evidence="3" id="KW-1185">Reference proteome</keyword>